<keyword evidence="3" id="KW-0677">Repeat</keyword>
<dbReference type="GO" id="GO:0003723">
    <property type="term" value="F:RNA binding"/>
    <property type="evidence" value="ECO:0007669"/>
    <property type="project" value="UniProtKB-UniRule"/>
</dbReference>
<keyword evidence="2" id="KW-0963">Cytoplasm</keyword>
<dbReference type="InterPro" id="IPR006535">
    <property type="entry name" value="HnRNP_R/Q_splicing_fac"/>
</dbReference>
<dbReference type="InterPro" id="IPR041337">
    <property type="entry name" value="hnRNP_Q_AcD"/>
</dbReference>
<dbReference type="SUPFAM" id="SSF54928">
    <property type="entry name" value="RNA-binding domain, RBD"/>
    <property type="match status" value="3"/>
</dbReference>
<comment type="caution">
    <text evidence="8">The sequence shown here is derived from an EMBL/GenBank/DDBJ whole genome shotgun (WGS) entry which is preliminary data.</text>
</comment>
<evidence type="ECO:0000256" key="6">
    <source>
        <dbReference type="SAM" id="MobiDB-lite"/>
    </source>
</evidence>
<dbReference type="CDD" id="cd12249">
    <property type="entry name" value="RRM1_hnRNPR_like"/>
    <property type="match status" value="1"/>
</dbReference>
<dbReference type="Gene3D" id="3.30.70.330">
    <property type="match status" value="3"/>
</dbReference>
<dbReference type="InterPro" id="IPR035979">
    <property type="entry name" value="RBD_domain_sf"/>
</dbReference>
<feature type="region of interest" description="Disordered" evidence="6">
    <location>
        <begin position="429"/>
        <end position="480"/>
    </location>
</feature>
<sequence length="598" mass="65560">MSEVEVKIEETQNGENGQTETPAEETTEAPAEEPAAQEEPHKYADNAEYQKLIGLKMKQPVAELVVEIYESGLLTPEDLDERAVEIINTITAEQAKFIFNEIQSSQLFGVLTKSLYVTSLIRSFKDRIRQQGAANVLKGKLINGPEPSVVQAILDRTNYPFEVTIGQRKYGGPCADWDGPATGPAGQGHEVYVGHIPNDIYEDTLIPLFEQCGKLWDLRLMMDPVSGTTRGYAFVTYCSKEDAANAAKTYDGHEITPGKPLKVNVSIANTRLFLGNIPKTKTKEEIFEELKTHTDGATDVIVYSVTDNDKIKNRGFCFVDFIDHKTASDVKRKITQHKIKPFNVDVFVDWAEQQEEPDDETMSKVKVLYVRNVKESITEEKLTELFKEFGELERVKKVKDYAFIHFNERENCMKALEEWNGKELEGITVEASLAKPPQEKKKKPSYNQRGNRGGPNQGGFNNQQGWGQQRGGRGGNNNGGGHFGGHQGYYPNGYEMAAMAWGGGYGDMYGGYGAGYGYGDFGGNGGYGGYGGFGGGAPGGFRGGRGGPVPRGRGGARGSGTPNRRGRGKRPGDGRGGPASKRDSGRPDYSADVNMSSF</sequence>
<evidence type="ECO:0000259" key="7">
    <source>
        <dbReference type="PROSITE" id="PS50102"/>
    </source>
</evidence>
<dbReference type="Pfam" id="PF18360">
    <property type="entry name" value="hnRNP_Q_AcD"/>
    <property type="match status" value="1"/>
</dbReference>
<dbReference type="FunFam" id="3.30.70.330:FF:001056">
    <property type="entry name" value="HnRNP A1 homolog"/>
    <property type="match status" value="1"/>
</dbReference>
<feature type="region of interest" description="Disordered" evidence="6">
    <location>
        <begin position="1"/>
        <end position="43"/>
    </location>
</feature>
<dbReference type="PROSITE" id="PS50102">
    <property type="entry name" value="RRM"/>
    <property type="match status" value="3"/>
</dbReference>
<comment type="subcellular location">
    <subcellularLocation>
        <location evidence="1">Cytoplasm</location>
    </subcellularLocation>
</comment>
<accession>A0A9P1I7S0</accession>
<dbReference type="NCBIfam" id="TIGR01648">
    <property type="entry name" value="hnRNP-R-Q"/>
    <property type="match status" value="1"/>
</dbReference>
<dbReference type="SMART" id="SM00360">
    <property type="entry name" value="RRM"/>
    <property type="match status" value="3"/>
</dbReference>
<evidence type="ECO:0000256" key="1">
    <source>
        <dbReference type="ARBA" id="ARBA00004496"/>
    </source>
</evidence>
<feature type="compositionally biased region" description="Gly residues" evidence="6">
    <location>
        <begin position="468"/>
        <end position="480"/>
    </location>
</feature>
<dbReference type="EMBL" id="CANHGI010000001">
    <property type="protein sequence ID" value="CAI5438339.1"/>
    <property type="molecule type" value="Genomic_DNA"/>
</dbReference>
<gene>
    <name evidence="8" type="ORF">CAMP_LOCUS976</name>
</gene>
<evidence type="ECO:0000256" key="5">
    <source>
        <dbReference type="PROSITE-ProRule" id="PRU00176"/>
    </source>
</evidence>
<feature type="domain" description="RRM" evidence="7">
    <location>
        <begin position="270"/>
        <end position="353"/>
    </location>
</feature>
<dbReference type="PANTHER" id="PTHR21245">
    <property type="entry name" value="HETEROGENEOUS NUCLEAR RIBONUCLEOPROTEIN"/>
    <property type="match status" value="1"/>
</dbReference>
<evidence type="ECO:0000256" key="2">
    <source>
        <dbReference type="ARBA" id="ARBA00022490"/>
    </source>
</evidence>
<feature type="domain" description="RRM" evidence="7">
    <location>
        <begin position="189"/>
        <end position="268"/>
    </location>
</feature>
<name>A0A9P1I7S0_9PELO</name>
<dbReference type="CDD" id="cd21039">
    <property type="entry name" value="NURR"/>
    <property type="match status" value="1"/>
</dbReference>
<dbReference type="InterPro" id="IPR000504">
    <property type="entry name" value="RRM_dom"/>
</dbReference>
<dbReference type="GO" id="GO:0005737">
    <property type="term" value="C:cytoplasm"/>
    <property type="evidence" value="ECO:0007669"/>
    <property type="project" value="UniProtKB-SubCell"/>
</dbReference>
<feature type="region of interest" description="Disordered" evidence="6">
    <location>
        <begin position="541"/>
        <end position="598"/>
    </location>
</feature>
<feature type="compositionally biased region" description="Basic and acidic residues" evidence="6">
    <location>
        <begin position="1"/>
        <end position="10"/>
    </location>
</feature>
<dbReference type="CDD" id="cd12250">
    <property type="entry name" value="RRM2_hnRNPR_like"/>
    <property type="match status" value="1"/>
</dbReference>
<evidence type="ECO:0000256" key="4">
    <source>
        <dbReference type="ARBA" id="ARBA00022884"/>
    </source>
</evidence>
<organism evidence="8 9">
    <name type="scientific">Caenorhabditis angaria</name>
    <dbReference type="NCBI Taxonomy" id="860376"/>
    <lineage>
        <taxon>Eukaryota</taxon>
        <taxon>Metazoa</taxon>
        <taxon>Ecdysozoa</taxon>
        <taxon>Nematoda</taxon>
        <taxon>Chromadorea</taxon>
        <taxon>Rhabditida</taxon>
        <taxon>Rhabditina</taxon>
        <taxon>Rhabditomorpha</taxon>
        <taxon>Rhabditoidea</taxon>
        <taxon>Rhabditidae</taxon>
        <taxon>Peloderinae</taxon>
        <taxon>Caenorhabditis</taxon>
    </lineage>
</organism>
<evidence type="ECO:0000313" key="8">
    <source>
        <dbReference type="EMBL" id="CAI5438339.1"/>
    </source>
</evidence>
<keyword evidence="4 5" id="KW-0694">RNA-binding</keyword>
<dbReference type="Proteomes" id="UP001152747">
    <property type="component" value="Unassembled WGS sequence"/>
</dbReference>
<dbReference type="AlphaFoldDB" id="A0A9P1I7S0"/>
<proteinExistence type="predicted"/>
<evidence type="ECO:0000256" key="3">
    <source>
        <dbReference type="ARBA" id="ARBA00022737"/>
    </source>
</evidence>
<dbReference type="FunFam" id="3.30.70.330:FF:000887">
    <property type="entry name" value="HnRNP A1 homolog"/>
    <property type="match status" value="1"/>
</dbReference>
<feature type="compositionally biased region" description="Acidic residues" evidence="6">
    <location>
        <begin position="22"/>
        <end position="31"/>
    </location>
</feature>
<keyword evidence="9" id="KW-1185">Reference proteome</keyword>
<dbReference type="CDD" id="cd12251">
    <property type="entry name" value="RRM3_hnRNPR_like"/>
    <property type="match status" value="1"/>
</dbReference>
<dbReference type="OrthoDB" id="3800936at2759"/>
<dbReference type="Pfam" id="PF00076">
    <property type="entry name" value="RRM_1"/>
    <property type="match status" value="3"/>
</dbReference>
<dbReference type="FunFam" id="3.30.70.330:FF:000213">
    <property type="entry name" value="Uncharacterized protein, isoform R"/>
    <property type="match status" value="1"/>
</dbReference>
<feature type="domain" description="RRM" evidence="7">
    <location>
        <begin position="366"/>
        <end position="436"/>
    </location>
</feature>
<feature type="compositionally biased region" description="Low complexity" evidence="6">
    <location>
        <begin position="458"/>
        <end position="467"/>
    </location>
</feature>
<dbReference type="InterPro" id="IPR012677">
    <property type="entry name" value="Nucleotide-bd_a/b_plait_sf"/>
</dbReference>
<feature type="compositionally biased region" description="Gly residues" evidence="6">
    <location>
        <begin position="541"/>
        <end position="558"/>
    </location>
</feature>
<protein>
    <recommendedName>
        <fullName evidence="7">RRM domain-containing protein</fullName>
    </recommendedName>
</protein>
<reference evidence="8" key="1">
    <citation type="submission" date="2022-11" db="EMBL/GenBank/DDBJ databases">
        <authorList>
            <person name="Kikuchi T."/>
        </authorList>
    </citation>
    <scope>NUCLEOTIDE SEQUENCE</scope>
    <source>
        <strain evidence="8">PS1010</strain>
    </source>
</reference>
<evidence type="ECO:0000313" key="9">
    <source>
        <dbReference type="Proteomes" id="UP001152747"/>
    </source>
</evidence>